<organism evidence="2 3">
    <name type="scientific">Paraclostridium sordellii</name>
    <name type="common">Clostridium sordellii</name>
    <dbReference type="NCBI Taxonomy" id="1505"/>
    <lineage>
        <taxon>Bacteria</taxon>
        <taxon>Bacillati</taxon>
        <taxon>Bacillota</taxon>
        <taxon>Clostridia</taxon>
        <taxon>Peptostreptococcales</taxon>
        <taxon>Peptostreptococcaceae</taxon>
        <taxon>Paraclostridium</taxon>
    </lineage>
</organism>
<dbReference type="EMBL" id="CEKZ01000003">
    <property type="protein sequence ID" value="CEQ04198.1"/>
    <property type="molecule type" value="Genomic_DNA"/>
</dbReference>
<name>A0A0C7QJ55_PARSO</name>
<feature type="transmembrane region" description="Helical" evidence="1">
    <location>
        <begin position="92"/>
        <end position="114"/>
    </location>
</feature>
<proteinExistence type="predicted"/>
<keyword evidence="1" id="KW-0812">Transmembrane</keyword>
<sequence>MGRKTRELTLISLLAVVIAISGIFKLPGLIPGTEFQMSAPIAIGICATFGFKRYIYSGIIASFINLLMGTHTILNIIVAMIFRIVAGGLIGIFGSSISVVTIAGPVGTFVGRIIMSFITGASLKALIFAASIGMVYTAISSYLVFKLIKNIAINTSYKEFIVRKNKFKRKRERDGYELI</sequence>
<evidence type="ECO:0000256" key="1">
    <source>
        <dbReference type="SAM" id="Phobius"/>
    </source>
</evidence>
<reference evidence="2 3" key="1">
    <citation type="submission" date="2015-01" db="EMBL/GenBank/DDBJ databases">
        <authorList>
            <person name="Aslett A.Martin."/>
            <person name="De Silva Nishadi"/>
        </authorList>
    </citation>
    <scope>NUCLEOTIDE SEQUENCE [LARGE SCALE GENOMIC DNA]</scope>
    <source>
        <strain evidence="2 3">R28058</strain>
    </source>
</reference>
<dbReference type="AlphaFoldDB" id="A0A0C7QJ55"/>
<feature type="transmembrane region" description="Helical" evidence="1">
    <location>
        <begin position="63"/>
        <end position="86"/>
    </location>
</feature>
<feature type="transmembrane region" description="Helical" evidence="1">
    <location>
        <begin position="126"/>
        <end position="145"/>
    </location>
</feature>
<evidence type="ECO:0000313" key="3">
    <source>
        <dbReference type="Proteomes" id="UP000049127"/>
    </source>
</evidence>
<protein>
    <submittedName>
        <fullName evidence="2">Biotin biosynthesis protein BioX</fullName>
    </submittedName>
</protein>
<gene>
    <name evidence="2" type="primary">bioX</name>
    <name evidence="2" type="ORF">R28058_19311</name>
</gene>
<evidence type="ECO:0000313" key="2">
    <source>
        <dbReference type="EMBL" id="CEQ04198.1"/>
    </source>
</evidence>
<accession>A0A0C7QJ55</accession>
<dbReference type="Proteomes" id="UP000049127">
    <property type="component" value="Unassembled WGS sequence"/>
</dbReference>
<dbReference type="RefSeq" id="WP_077065910.1">
    <property type="nucleotide sequence ID" value="NZ_CDNF01000035.1"/>
</dbReference>
<keyword evidence="1" id="KW-0472">Membrane</keyword>
<keyword evidence="1" id="KW-1133">Transmembrane helix</keyword>